<protein>
    <submittedName>
        <fullName evidence="3">ERVV2 protein</fullName>
    </submittedName>
</protein>
<feature type="non-terminal residue" evidence="3">
    <location>
        <position position="124"/>
    </location>
</feature>
<dbReference type="Gene3D" id="1.10.287.210">
    <property type="match status" value="1"/>
</dbReference>
<evidence type="ECO:0000256" key="2">
    <source>
        <dbReference type="SAM" id="Phobius"/>
    </source>
</evidence>
<feature type="transmembrane region" description="Helical" evidence="2">
    <location>
        <begin position="71"/>
        <end position="92"/>
    </location>
</feature>
<dbReference type="SUPFAM" id="SSF58069">
    <property type="entry name" value="Virus ectodomain"/>
    <property type="match status" value="1"/>
</dbReference>
<keyword evidence="4" id="KW-1185">Reference proteome</keyword>
<dbReference type="PANTHER" id="PTHR10424:SF73">
    <property type="entry name" value="ENDOGENOUS RETROVIRUS GROUP FC1 ENV POLYPROTEIN-RELATED"/>
    <property type="match status" value="1"/>
</dbReference>
<sequence>TANVGGVCTLINTSCCTYIHESGKIETDIQKIWEHAKVLHQVAQDGASLGFTKLWEKLAFSLSNFICLKQLFIAVIMFIVLGLLVCCMLRCFMCMCKQTGSSYEEWKKHKLRENVESSQYFAKN</sequence>
<keyword evidence="2" id="KW-1133">Transmembrane helix</keyword>
<gene>
    <name evidence="3" type="primary">Ervv2_2</name>
    <name evidence="3" type="ORF">AREINT_R14687</name>
</gene>
<dbReference type="InterPro" id="IPR018154">
    <property type="entry name" value="TLV/ENV_coat_polyprotein"/>
</dbReference>
<feature type="non-terminal residue" evidence="3">
    <location>
        <position position="1"/>
    </location>
</feature>
<organism evidence="3 4">
    <name type="scientific">Arenaria interpres</name>
    <name type="common">Ruddy turnstone</name>
    <name type="synonym">Tringa interpres</name>
    <dbReference type="NCBI Taxonomy" id="54971"/>
    <lineage>
        <taxon>Eukaryota</taxon>
        <taxon>Metazoa</taxon>
        <taxon>Chordata</taxon>
        <taxon>Craniata</taxon>
        <taxon>Vertebrata</taxon>
        <taxon>Euteleostomi</taxon>
        <taxon>Archelosauria</taxon>
        <taxon>Archosauria</taxon>
        <taxon>Dinosauria</taxon>
        <taxon>Saurischia</taxon>
        <taxon>Theropoda</taxon>
        <taxon>Coelurosauria</taxon>
        <taxon>Aves</taxon>
        <taxon>Neognathae</taxon>
        <taxon>Neoaves</taxon>
        <taxon>Charadriiformes</taxon>
        <taxon>Scolopacidae</taxon>
        <taxon>Arenaria</taxon>
    </lineage>
</organism>
<proteinExistence type="predicted"/>
<accession>A0A7L0HJE3</accession>
<keyword evidence="2" id="KW-0472">Membrane</keyword>
<dbReference type="PANTHER" id="PTHR10424">
    <property type="entry name" value="VIRAL ENVELOPE PROTEIN"/>
    <property type="match status" value="1"/>
</dbReference>
<evidence type="ECO:0000313" key="4">
    <source>
        <dbReference type="Proteomes" id="UP000541811"/>
    </source>
</evidence>
<reference evidence="3 4" key="1">
    <citation type="submission" date="2019-09" db="EMBL/GenBank/DDBJ databases">
        <title>Bird 10,000 Genomes (B10K) Project - Family phase.</title>
        <authorList>
            <person name="Zhang G."/>
        </authorList>
    </citation>
    <scope>NUCLEOTIDE SEQUENCE [LARGE SCALE GENOMIC DNA]</scope>
    <source>
        <strain evidence="3">B10K-DU-005-73</strain>
        <tissue evidence="3">Liver</tissue>
    </source>
</reference>
<evidence type="ECO:0000256" key="1">
    <source>
        <dbReference type="ARBA" id="ARBA00023157"/>
    </source>
</evidence>
<dbReference type="Proteomes" id="UP000541811">
    <property type="component" value="Unassembled WGS sequence"/>
</dbReference>
<name>A0A7L0HJE3_AREIN</name>
<dbReference type="AlphaFoldDB" id="A0A7L0HJE3"/>
<dbReference type="EMBL" id="VXAK01009233">
    <property type="protein sequence ID" value="NXK20311.1"/>
    <property type="molecule type" value="Genomic_DNA"/>
</dbReference>
<keyword evidence="1" id="KW-1015">Disulfide bond</keyword>
<comment type="caution">
    <text evidence="3">The sequence shown here is derived from an EMBL/GenBank/DDBJ whole genome shotgun (WGS) entry which is preliminary data.</text>
</comment>
<evidence type="ECO:0000313" key="3">
    <source>
        <dbReference type="EMBL" id="NXK20311.1"/>
    </source>
</evidence>
<keyword evidence="2" id="KW-0812">Transmembrane</keyword>